<evidence type="ECO:0000256" key="5">
    <source>
        <dbReference type="ARBA" id="ARBA00039509"/>
    </source>
</evidence>
<dbReference type="Gene3D" id="1.10.287.1130">
    <property type="entry name" value="CytochromE C oxidase copper chaperone"/>
    <property type="match status" value="1"/>
</dbReference>
<evidence type="ECO:0000256" key="1">
    <source>
        <dbReference type="ARBA" id="ARBA00004569"/>
    </source>
</evidence>
<gene>
    <name evidence="6" type="ORF">GDO54_011961</name>
</gene>
<comment type="caution">
    <text evidence="6">The sequence shown here is derived from an EMBL/GenBank/DDBJ whole genome shotgun (WGS) entry which is preliminary data.</text>
</comment>
<keyword evidence="7" id="KW-1185">Reference proteome</keyword>
<dbReference type="PANTHER" id="PTHR46811">
    <property type="entry name" value="COILED-COIL-HELIX-COILED-COIL-HELIX DOMAIN-CONTAINING PROTEIN 7"/>
    <property type="match status" value="1"/>
</dbReference>
<dbReference type="GO" id="GO:0033108">
    <property type="term" value="P:mitochondrial respiratory chain complex assembly"/>
    <property type="evidence" value="ECO:0007669"/>
    <property type="project" value="TreeGrafter"/>
</dbReference>
<sequence>MSAFRNVDTNPCMEESDASRNCLNVNNYQKEMCSRYFAKYKECRKFWHNIMLSRRRDGVSPAMPTAEERKQILASFRSMPY</sequence>
<dbReference type="EMBL" id="DYDO01000005">
    <property type="protein sequence ID" value="DBA24282.1"/>
    <property type="molecule type" value="Genomic_DNA"/>
</dbReference>
<dbReference type="Proteomes" id="UP001181693">
    <property type="component" value="Unassembled WGS sequence"/>
</dbReference>
<protein>
    <recommendedName>
        <fullName evidence="5">Coiled-coil-helix-coiled-coil-helix domain-containing protein 7</fullName>
    </recommendedName>
</protein>
<dbReference type="InterPro" id="IPR009069">
    <property type="entry name" value="Cys_alpha_HP_mot_SF"/>
</dbReference>
<dbReference type="InterPro" id="IPR051040">
    <property type="entry name" value="COX23"/>
</dbReference>
<dbReference type="GO" id="GO:0005758">
    <property type="term" value="C:mitochondrial intermembrane space"/>
    <property type="evidence" value="ECO:0007669"/>
    <property type="project" value="UniProtKB-SubCell"/>
</dbReference>
<comment type="similarity">
    <text evidence="4">Belongs to the CHCHD7 family.</text>
</comment>
<dbReference type="AlphaFoldDB" id="A0AAV3ACM1"/>
<keyword evidence="2" id="KW-0496">Mitochondrion</keyword>
<dbReference type="SUPFAM" id="SSF47072">
    <property type="entry name" value="Cysteine alpha-hairpin motif"/>
    <property type="match status" value="1"/>
</dbReference>
<dbReference type="PROSITE" id="PS51808">
    <property type="entry name" value="CHCH"/>
    <property type="match status" value="1"/>
</dbReference>
<dbReference type="EMBL" id="DYDO01000005">
    <property type="protein sequence ID" value="DBA24283.1"/>
    <property type="molecule type" value="Genomic_DNA"/>
</dbReference>
<dbReference type="EMBL" id="DYDO01000005">
    <property type="protein sequence ID" value="DBA24281.1"/>
    <property type="molecule type" value="Genomic_DNA"/>
</dbReference>
<keyword evidence="3" id="KW-1015">Disulfide bond</keyword>
<evidence type="ECO:0000256" key="4">
    <source>
        <dbReference type="ARBA" id="ARBA00038205"/>
    </source>
</evidence>
<reference evidence="6" key="1">
    <citation type="thesis" date="2020" institute="ProQuest LLC" country="789 East Eisenhower Parkway, Ann Arbor, MI, USA">
        <title>Comparative Genomics and Chromosome Evolution.</title>
        <authorList>
            <person name="Mudd A.B."/>
        </authorList>
    </citation>
    <scope>NUCLEOTIDE SEQUENCE</scope>
    <source>
        <strain evidence="6">1538</strain>
        <tissue evidence="6">Blood</tissue>
    </source>
</reference>
<comment type="subcellular location">
    <subcellularLocation>
        <location evidence="1">Mitochondrion intermembrane space</location>
    </subcellularLocation>
</comment>
<proteinExistence type="inferred from homology"/>
<organism evidence="6 7">
    <name type="scientific">Pyxicephalus adspersus</name>
    <name type="common">African bullfrog</name>
    <dbReference type="NCBI Taxonomy" id="30357"/>
    <lineage>
        <taxon>Eukaryota</taxon>
        <taxon>Metazoa</taxon>
        <taxon>Chordata</taxon>
        <taxon>Craniata</taxon>
        <taxon>Vertebrata</taxon>
        <taxon>Euteleostomi</taxon>
        <taxon>Amphibia</taxon>
        <taxon>Batrachia</taxon>
        <taxon>Anura</taxon>
        <taxon>Neobatrachia</taxon>
        <taxon>Ranoidea</taxon>
        <taxon>Pyxicephalidae</taxon>
        <taxon>Pyxicephalinae</taxon>
        <taxon>Pyxicephalus</taxon>
    </lineage>
</organism>
<evidence type="ECO:0000256" key="2">
    <source>
        <dbReference type="ARBA" id="ARBA00023128"/>
    </source>
</evidence>
<evidence type="ECO:0000256" key="3">
    <source>
        <dbReference type="ARBA" id="ARBA00023157"/>
    </source>
</evidence>
<dbReference type="PANTHER" id="PTHR46811:SF1">
    <property type="entry name" value="COILED-COIL-HELIX-COILED-COIL-HELIX DOMAIN-CONTAINING PROTEIN 7"/>
    <property type="match status" value="1"/>
</dbReference>
<accession>A0AAV3ACM1</accession>
<evidence type="ECO:0000313" key="6">
    <source>
        <dbReference type="EMBL" id="DBA24282.1"/>
    </source>
</evidence>
<name>A0AAV3ACM1_PYXAD</name>
<evidence type="ECO:0000313" key="7">
    <source>
        <dbReference type="Proteomes" id="UP001181693"/>
    </source>
</evidence>